<comment type="catalytic activity">
    <reaction evidence="1 10">
        <text>Hydrolysis of terminal, non-reducing beta-D-glucosyl residues with release of beta-D-glucose.</text>
        <dbReference type="EC" id="3.2.1.21"/>
    </reaction>
</comment>
<keyword evidence="5" id="KW-0136">Cellulose degradation</keyword>
<dbReference type="NCBIfam" id="TIGR03356">
    <property type="entry name" value="BGL"/>
    <property type="match status" value="1"/>
</dbReference>
<feature type="compositionally biased region" description="Basic and acidic residues" evidence="11">
    <location>
        <begin position="465"/>
        <end position="474"/>
    </location>
</feature>
<dbReference type="RefSeq" id="WP_386676821.1">
    <property type="nucleotide sequence ID" value="NZ_JBHLTG010000016.1"/>
</dbReference>
<evidence type="ECO:0000256" key="7">
    <source>
        <dbReference type="ARBA" id="ARBA00023295"/>
    </source>
</evidence>
<dbReference type="Pfam" id="PF00232">
    <property type="entry name" value="Glyco_hydro_1"/>
    <property type="match status" value="1"/>
</dbReference>
<keyword evidence="8" id="KW-0624">Polysaccharide degradation</keyword>
<organism evidence="12 13">
    <name type="scientific">Lysobacter korlensis</name>
    <dbReference type="NCBI Taxonomy" id="553636"/>
    <lineage>
        <taxon>Bacteria</taxon>
        <taxon>Pseudomonadati</taxon>
        <taxon>Pseudomonadota</taxon>
        <taxon>Gammaproteobacteria</taxon>
        <taxon>Lysobacterales</taxon>
        <taxon>Lysobacteraceae</taxon>
        <taxon>Lysobacter</taxon>
    </lineage>
</organism>
<comment type="similarity">
    <text evidence="2 10">Belongs to the glycosyl hydrolase 1 family.</text>
</comment>
<dbReference type="PRINTS" id="PR00131">
    <property type="entry name" value="GLHYDRLASE1"/>
</dbReference>
<feature type="active site" description="Nucleophile" evidence="9">
    <location>
        <position position="369"/>
    </location>
</feature>
<keyword evidence="4 10" id="KW-0378">Hydrolase</keyword>
<dbReference type="Gene3D" id="3.20.20.80">
    <property type="entry name" value="Glycosidases"/>
    <property type="match status" value="1"/>
</dbReference>
<dbReference type="InterPro" id="IPR033132">
    <property type="entry name" value="GH_1_N_CS"/>
</dbReference>
<evidence type="ECO:0000256" key="3">
    <source>
        <dbReference type="ARBA" id="ARBA00012744"/>
    </source>
</evidence>
<keyword evidence="7 10" id="KW-0326">Glycosidase</keyword>
<evidence type="ECO:0000313" key="12">
    <source>
        <dbReference type="EMBL" id="MFC0682633.1"/>
    </source>
</evidence>
<evidence type="ECO:0000256" key="10">
    <source>
        <dbReference type="RuleBase" id="RU361175"/>
    </source>
</evidence>
<evidence type="ECO:0000256" key="6">
    <source>
        <dbReference type="ARBA" id="ARBA00023277"/>
    </source>
</evidence>
<comment type="caution">
    <text evidence="12">The sequence shown here is derived from an EMBL/GenBank/DDBJ whole genome shotgun (WGS) entry which is preliminary data.</text>
</comment>
<evidence type="ECO:0000256" key="9">
    <source>
        <dbReference type="PROSITE-ProRule" id="PRU10055"/>
    </source>
</evidence>
<dbReference type="PANTHER" id="PTHR10353">
    <property type="entry name" value="GLYCOSYL HYDROLASE"/>
    <property type="match status" value="1"/>
</dbReference>
<protein>
    <recommendedName>
        <fullName evidence="3 10">Beta-glucosidase</fullName>
        <ecNumber evidence="3 10">3.2.1.21</ecNumber>
    </recommendedName>
</protein>
<accession>A0ABV6S3C7</accession>
<gene>
    <name evidence="12" type="ORF">ACFFGH_32795</name>
</gene>
<evidence type="ECO:0000256" key="4">
    <source>
        <dbReference type="ARBA" id="ARBA00022801"/>
    </source>
</evidence>
<evidence type="ECO:0000313" key="13">
    <source>
        <dbReference type="Proteomes" id="UP001589896"/>
    </source>
</evidence>
<evidence type="ECO:0000256" key="1">
    <source>
        <dbReference type="ARBA" id="ARBA00000448"/>
    </source>
</evidence>
<dbReference type="SUPFAM" id="SSF51445">
    <property type="entry name" value="(Trans)glycosidases"/>
    <property type="match status" value="1"/>
</dbReference>
<name>A0ABV6S3C7_9GAMM</name>
<dbReference type="PANTHER" id="PTHR10353:SF36">
    <property type="entry name" value="LP05116P"/>
    <property type="match status" value="1"/>
</dbReference>
<proteinExistence type="inferred from homology"/>
<dbReference type="PROSITE" id="PS00572">
    <property type="entry name" value="GLYCOSYL_HYDROL_F1_1"/>
    <property type="match status" value="1"/>
</dbReference>
<dbReference type="EMBL" id="JBHLTG010000016">
    <property type="protein sequence ID" value="MFC0682633.1"/>
    <property type="molecule type" value="Genomic_DNA"/>
</dbReference>
<evidence type="ECO:0000256" key="8">
    <source>
        <dbReference type="ARBA" id="ARBA00023326"/>
    </source>
</evidence>
<sequence length="489" mass="54033">MTTVTQSLPAVQLPAVDSLDRFPADFRWGVATAAYQIEGGAREGGRGPSIWDTFSHTPGVSFHGDNGDIACDHYNRWESDLELLSSLGVSDYRLSVSWSRLQPLGAGALNPDGVAFYRRLLSTLCDRGIRPLITLYHWDLPQPLEDAGGWPNRDTAHRFAEYAGQVLRALGDLADDWITLNEPWCSATLGYGTGAHAPGRRNDADALAAAHHLNLAHGLAVSRIRSERPHARVGITNIVTDIVPRTRTADDLGAVRRLDAGNNRLFLDPVYTGDYSAAVRETFAGLGLDDLIEPGDLGIIAQPTDFAGINHYQRVVAWHDLEAGYLEVGERPAEPATTSFGWSVIPESLTAVLTRVAREFTTLPIYVTENGASFADYVDPNGHVIDTERVEYLRGYIDAAGEAIADGVDLRGYYAWSFLDNFEWAEGYSKRFGLVYVDYRTQERIPKLSARWYRRLIADFTTQGDRPEPRERTARPLPAPPTQAPDNHS</sequence>
<dbReference type="InterPro" id="IPR001360">
    <property type="entry name" value="Glyco_hydro_1"/>
</dbReference>
<dbReference type="InterPro" id="IPR017853">
    <property type="entry name" value="GH"/>
</dbReference>
<reference evidence="12 13" key="1">
    <citation type="submission" date="2024-09" db="EMBL/GenBank/DDBJ databases">
        <authorList>
            <person name="Sun Q."/>
            <person name="Mori K."/>
        </authorList>
    </citation>
    <scope>NUCLEOTIDE SEQUENCE [LARGE SCALE GENOMIC DNA]</scope>
    <source>
        <strain evidence="12 13">KCTC 23076</strain>
    </source>
</reference>
<evidence type="ECO:0000256" key="5">
    <source>
        <dbReference type="ARBA" id="ARBA00023001"/>
    </source>
</evidence>
<dbReference type="InterPro" id="IPR017736">
    <property type="entry name" value="Glyco_hydro_1_beta-glucosidase"/>
</dbReference>
<dbReference type="PROSITE" id="PS00653">
    <property type="entry name" value="GLYCOSYL_HYDROL_F1_2"/>
    <property type="match status" value="1"/>
</dbReference>
<evidence type="ECO:0000256" key="2">
    <source>
        <dbReference type="ARBA" id="ARBA00010838"/>
    </source>
</evidence>
<dbReference type="Proteomes" id="UP001589896">
    <property type="component" value="Unassembled WGS sequence"/>
</dbReference>
<dbReference type="EC" id="3.2.1.21" evidence="3 10"/>
<dbReference type="InterPro" id="IPR018120">
    <property type="entry name" value="Glyco_hydro_1_AS"/>
</dbReference>
<keyword evidence="6" id="KW-0119">Carbohydrate metabolism</keyword>
<dbReference type="GO" id="GO:0008422">
    <property type="term" value="F:beta-glucosidase activity"/>
    <property type="evidence" value="ECO:0007669"/>
    <property type="project" value="UniProtKB-EC"/>
</dbReference>
<feature type="region of interest" description="Disordered" evidence="11">
    <location>
        <begin position="463"/>
        <end position="489"/>
    </location>
</feature>
<keyword evidence="13" id="KW-1185">Reference proteome</keyword>
<evidence type="ECO:0000256" key="11">
    <source>
        <dbReference type="SAM" id="MobiDB-lite"/>
    </source>
</evidence>